<accession>A0ABD3SC07</accession>
<comment type="caution">
    <text evidence="2">The sequence shown here is derived from an EMBL/GenBank/DDBJ whole genome shotgun (WGS) entry which is preliminary data.</text>
</comment>
<organism evidence="2 3">
    <name type="scientific">Cyclostephanos tholiformis</name>
    <dbReference type="NCBI Taxonomy" id="382380"/>
    <lineage>
        <taxon>Eukaryota</taxon>
        <taxon>Sar</taxon>
        <taxon>Stramenopiles</taxon>
        <taxon>Ochrophyta</taxon>
        <taxon>Bacillariophyta</taxon>
        <taxon>Coscinodiscophyceae</taxon>
        <taxon>Thalassiosirophycidae</taxon>
        <taxon>Stephanodiscales</taxon>
        <taxon>Stephanodiscaceae</taxon>
        <taxon>Cyclostephanos</taxon>
    </lineage>
</organism>
<name>A0ABD3SC07_9STRA</name>
<feature type="compositionally biased region" description="Gly residues" evidence="1">
    <location>
        <begin position="51"/>
        <end position="66"/>
    </location>
</feature>
<gene>
    <name evidence="2" type="ORF">ACHAXA_008968</name>
</gene>
<dbReference type="Proteomes" id="UP001530377">
    <property type="component" value="Unassembled WGS sequence"/>
</dbReference>
<feature type="compositionally biased region" description="Polar residues" evidence="1">
    <location>
        <begin position="30"/>
        <end position="42"/>
    </location>
</feature>
<reference evidence="2 3" key="1">
    <citation type="submission" date="2024-10" db="EMBL/GenBank/DDBJ databases">
        <title>Updated reference genomes for cyclostephanoid diatoms.</title>
        <authorList>
            <person name="Roberts W.R."/>
            <person name="Alverson A.J."/>
        </authorList>
    </citation>
    <scope>NUCLEOTIDE SEQUENCE [LARGE SCALE GENOMIC DNA]</scope>
    <source>
        <strain evidence="2 3">AJA228-03</strain>
    </source>
</reference>
<dbReference type="AlphaFoldDB" id="A0ABD3SC07"/>
<protein>
    <submittedName>
        <fullName evidence="2">Uncharacterized protein</fullName>
    </submittedName>
</protein>
<dbReference type="EMBL" id="JALLPB020000079">
    <property type="protein sequence ID" value="KAL3821928.1"/>
    <property type="molecule type" value="Genomic_DNA"/>
</dbReference>
<evidence type="ECO:0000256" key="1">
    <source>
        <dbReference type="SAM" id="MobiDB-lite"/>
    </source>
</evidence>
<sequence length="275" mass="29000">MWRRVPTVVPPPAVPAQTRHDEGSLDSLDSLHTSKSMESLDSLTPYKSPVGKGGTGSSAGGGGGGIRSLLGRTTSIKKRFSSPRKLFGSASLPGMPHHPPSGVSRGERPASLSPSSPPATTKDGDENEVGMQDTAPTNFVNSSTTASSESGGGAKLPDRSFVPEYDDDDDDGGSKSALSGESRDGTSSYEEFLIVITSEDDLVSSFIPKEGSTLINSDDDGAHDAIEEEEEREYDDHGGNDDCRCLWLCPEPFLNVMRGSNGKHTSAVIPLPKPH</sequence>
<evidence type="ECO:0000313" key="2">
    <source>
        <dbReference type="EMBL" id="KAL3821928.1"/>
    </source>
</evidence>
<evidence type="ECO:0000313" key="3">
    <source>
        <dbReference type="Proteomes" id="UP001530377"/>
    </source>
</evidence>
<feature type="region of interest" description="Disordered" evidence="1">
    <location>
        <begin position="1"/>
        <end position="188"/>
    </location>
</feature>
<proteinExistence type="predicted"/>
<feature type="region of interest" description="Disordered" evidence="1">
    <location>
        <begin position="210"/>
        <end position="238"/>
    </location>
</feature>
<keyword evidence="3" id="KW-1185">Reference proteome</keyword>